<dbReference type="KEGG" id="llu:AKJ09_07302"/>
<dbReference type="AlphaFoldDB" id="A0A0K1Q4G7"/>
<gene>
    <name evidence="3" type="ORF">AKJ09_07302</name>
</gene>
<dbReference type="Proteomes" id="UP000064967">
    <property type="component" value="Chromosome"/>
</dbReference>
<accession>A0A0K1Q4G7</accession>
<feature type="compositionally biased region" description="Pro residues" evidence="1">
    <location>
        <begin position="333"/>
        <end position="349"/>
    </location>
</feature>
<proteinExistence type="predicted"/>
<feature type="region of interest" description="Disordered" evidence="1">
    <location>
        <begin position="302"/>
        <end position="349"/>
    </location>
</feature>
<sequence>MNRARISFLPILVLVSLAGSTVGCSKKQNETATDAGAAPSANVAASAAPDAGNPLARRGLNLGGGPAGMLIHEAKMLELNDTQKAAVTKLEEQLQTIPQPRKEAREIHVEVANEVKAGKIEQAKLAPTYTAMDKAVTAQKEQEAAALNTLYATLEPAQRKALVDDVRGKLAEMDKHMPPPKDDAQRREMVTKQKVERYSRDAELDDTQKKSLEAIFTKDAAKDGGLATMPDMAAEMRATNEAVVDAFEKDPFDATKLPQFDGAAAAKKARVPIEQEVTLLTQLLPILKPDQREKLSVKLSRQAAMGGPQGLMGPGMMRPGMPNMRMPQRPGEGPQPTPPPGAPPAPQAH</sequence>
<dbReference type="RefSeq" id="WP_169928072.1">
    <property type="nucleotide sequence ID" value="NZ_CP012333.1"/>
</dbReference>
<dbReference type="Gene3D" id="1.20.120.1490">
    <property type="match status" value="2"/>
</dbReference>
<protein>
    <submittedName>
        <fullName evidence="3">Uncharacterized protein</fullName>
    </submittedName>
</protein>
<name>A0A0K1Q4G7_9BACT</name>
<reference evidence="3 4" key="1">
    <citation type="submission" date="2015-08" db="EMBL/GenBank/DDBJ databases">
        <authorList>
            <person name="Babu N.S."/>
            <person name="Beckwith C.J."/>
            <person name="Beseler K.G."/>
            <person name="Brison A."/>
            <person name="Carone J.V."/>
            <person name="Caskin T.P."/>
            <person name="Diamond M."/>
            <person name="Durham M.E."/>
            <person name="Foxe J.M."/>
            <person name="Go M."/>
            <person name="Henderson B.A."/>
            <person name="Jones I.B."/>
            <person name="McGettigan J.A."/>
            <person name="Micheletti S.J."/>
            <person name="Nasrallah M.E."/>
            <person name="Ortiz D."/>
            <person name="Piller C.R."/>
            <person name="Privatt S.R."/>
            <person name="Schneider S.L."/>
            <person name="Sharp S."/>
            <person name="Smith T.C."/>
            <person name="Stanton J.D."/>
            <person name="Ullery H.E."/>
            <person name="Wilson R.J."/>
            <person name="Serrano M.G."/>
            <person name="Buck G."/>
            <person name="Lee V."/>
            <person name="Wang Y."/>
            <person name="Carvalho R."/>
            <person name="Voegtly L."/>
            <person name="Shi R."/>
            <person name="Duckworth R."/>
            <person name="Johnson A."/>
            <person name="Loviza R."/>
            <person name="Walstead R."/>
            <person name="Shah Z."/>
            <person name="Kiflezghi M."/>
            <person name="Wade K."/>
            <person name="Ball S.L."/>
            <person name="Bradley K.W."/>
            <person name="Asai D.J."/>
            <person name="Bowman C.A."/>
            <person name="Russell D.A."/>
            <person name="Pope W.H."/>
            <person name="Jacobs-Sera D."/>
            <person name="Hendrix R.W."/>
            <person name="Hatfull G.F."/>
        </authorList>
    </citation>
    <scope>NUCLEOTIDE SEQUENCE [LARGE SCALE GENOMIC DNA]</scope>
    <source>
        <strain evidence="3 4">DSM 27648</strain>
    </source>
</reference>
<evidence type="ECO:0000256" key="1">
    <source>
        <dbReference type="SAM" id="MobiDB-lite"/>
    </source>
</evidence>
<organism evidence="3 4">
    <name type="scientific">Labilithrix luteola</name>
    <dbReference type="NCBI Taxonomy" id="1391654"/>
    <lineage>
        <taxon>Bacteria</taxon>
        <taxon>Pseudomonadati</taxon>
        <taxon>Myxococcota</taxon>
        <taxon>Polyangia</taxon>
        <taxon>Polyangiales</taxon>
        <taxon>Labilitrichaceae</taxon>
        <taxon>Labilithrix</taxon>
    </lineage>
</organism>
<feature type="signal peptide" evidence="2">
    <location>
        <begin position="1"/>
        <end position="18"/>
    </location>
</feature>
<dbReference type="PROSITE" id="PS51257">
    <property type="entry name" value="PROKAR_LIPOPROTEIN"/>
    <property type="match status" value="1"/>
</dbReference>
<evidence type="ECO:0000313" key="3">
    <source>
        <dbReference type="EMBL" id="AKV00639.1"/>
    </source>
</evidence>
<feature type="compositionally biased region" description="Low complexity" evidence="1">
    <location>
        <begin position="314"/>
        <end position="332"/>
    </location>
</feature>
<dbReference type="EMBL" id="CP012333">
    <property type="protein sequence ID" value="AKV00639.1"/>
    <property type="molecule type" value="Genomic_DNA"/>
</dbReference>
<evidence type="ECO:0000256" key="2">
    <source>
        <dbReference type="SAM" id="SignalP"/>
    </source>
</evidence>
<keyword evidence="4" id="KW-1185">Reference proteome</keyword>
<keyword evidence="2" id="KW-0732">Signal</keyword>
<evidence type="ECO:0000313" key="4">
    <source>
        <dbReference type="Proteomes" id="UP000064967"/>
    </source>
</evidence>
<feature type="chain" id="PRO_5005466803" evidence="2">
    <location>
        <begin position="19"/>
        <end position="349"/>
    </location>
</feature>